<protein>
    <recommendedName>
        <fullName evidence="3">Aminoglycoside phosphotransferase</fullName>
    </recommendedName>
</protein>
<accession>A0AAE3YSA8</accession>
<proteinExistence type="predicted"/>
<evidence type="ECO:0000313" key="2">
    <source>
        <dbReference type="Proteomes" id="UP001183643"/>
    </source>
</evidence>
<dbReference type="SUPFAM" id="SSF56112">
    <property type="entry name" value="Protein kinase-like (PK-like)"/>
    <property type="match status" value="1"/>
</dbReference>
<dbReference type="RefSeq" id="WP_310370172.1">
    <property type="nucleotide sequence ID" value="NZ_JAVDYB010000001.1"/>
</dbReference>
<keyword evidence="2" id="KW-1185">Reference proteome</keyword>
<gene>
    <name evidence="1" type="ORF">J2S41_004490</name>
</gene>
<dbReference type="Proteomes" id="UP001183643">
    <property type="component" value="Unassembled WGS sequence"/>
</dbReference>
<comment type="caution">
    <text evidence="1">The sequence shown here is derived from an EMBL/GenBank/DDBJ whole genome shotgun (WGS) entry which is preliminary data.</text>
</comment>
<reference evidence="1" key="1">
    <citation type="submission" date="2023-07" db="EMBL/GenBank/DDBJ databases">
        <title>Sequencing the genomes of 1000 actinobacteria strains.</title>
        <authorList>
            <person name="Klenk H.-P."/>
        </authorList>
    </citation>
    <scope>NUCLEOTIDE SEQUENCE</scope>
    <source>
        <strain evidence="1">DSM 44707</strain>
    </source>
</reference>
<name>A0AAE3YSA8_9ACTN</name>
<dbReference type="EMBL" id="JAVDYB010000001">
    <property type="protein sequence ID" value="MDR7277712.1"/>
    <property type="molecule type" value="Genomic_DNA"/>
</dbReference>
<sequence>MTGDWDKDRIGCLLQRLCTDAGLAAPAGHTPIRVWAHSGVERIRLTDARTVVLKYAKTPFTGEDRLLTACRRAGVPVPDVLAARHDDGILTMLLEDLGHPIREASAGDAARVAVVLHQQRDMTPFSPLPVWSDQNLAMLPGKALTALGTLTRNSRLGDVTGDIAVMLAAADKVAAKRAAGASLAPFGLVHGELHPTSVHIGARGLRLVDLAKTFIGPGLLDLATWYGTRSPPNPQRLHAHIRAYVAAGGARDALTTRGGLPAADWALGWHRMWAANWLLDQAALGRNMLPSLETLLTTVQRQVTGACALFRVCAAG</sequence>
<organism evidence="1 2">
    <name type="scientific">Catenuloplanes atrovinosus</name>
    <dbReference type="NCBI Taxonomy" id="137266"/>
    <lineage>
        <taxon>Bacteria</taxon>
        <taxon>Bacillati</taxon>
        <taxon>Actinomycetota</taxon>
        <taxon>Actinomycetes</taxon>
        <taxon>Micromonosporales</taxon>
        <taxon>Micromonosporaceae</taxon>
        <taxon>Catenuloplanes</taxon>
    </lineage>
</organism>
<evidence type="ECO:0008006" key="3">
    <source>
        <dbReference type="Google" id="ProtNLM"/>
    </source>
</evidence>
<dbReference type="InterPro" id="IPR011009">
    <property type="entry name" value="Kinase-like_dom_sf"/>
</dbReference>
<dbReference type="AlphaFoldDB" id="A0AAE3YSA8"/>
<evidence type="ECO:0000313" key="1">
    <source>
        <dbReference type="EMBL" id="MDR7277712.1"/>
    </source>
</evidence>